<protein>
    <recommendedName>
        <fullName evidence="3">5-carboxymethyl-2-hydroxymuconate Delta-isomerase</fullName>
    </recommendedName>
</protein>
<evidence type="ECO:0000313" key="2">
    <source>
        <dbReference type="Proteomes" id="UP000690515"/>
    </source>
</evidence>
<gene>
    <name evidence="1" type="ORF">KCG35_22220</name>
</gene>
<dbReference type="InterPro" id="IPR004220">
    <property type="entry name" value="5-COMe_2-OHmuconate_Isoase"/>
</dbReference>
<keyword evidence="2" id="KW-1185">Reference proteome</keyword>
<dbReference type="PANTHER" id="PTHR37950:SF1">
    <property type="entry name" value="4-HYDROXYPHENYLACETATE CATABOLISM PROTEIN"/>
    <property type="match status" value="1"/>
</dbReference>
<accession>A0ABS5ZL24</accession>
<dbReference type="RefSeq" id="WP_215822056.1">
    <property type="nucleotide sequence ID" value="NZ_JAGSOY010000103.1"/>
</dbReference>
<reference evidence="1 2" key="1">
    <citation type="submission" date="2021-04" db="EMBL/GenBank/DDBJ databases">
        <authorList>
            <person name="Pira H."/>
            <person name="Risdian C."/>
            <person name="Wink J."/>
        </authorList>
    </citation>
    <scope>NUCLEOTIDE SEQUENCE [LARGE SCALE GENOMIC DNA]</scope>
    <source>
        <strain evidence="1 2">WH53</strain>
    </source>
</reference>
<sequence>MPHCILEYSNNQVDSLNFRILFEDLHNALMKAWKFKKEDFKSRVIKHDIYYIGNGAKENIFISLSLQVMSGKNEEEKKYISQTALNILKKHFFRSLAESETSLSVQIVEVDKSSYSKIQSG</sequence>
<dbReference type="EMBL" id="JAGSOY010000103">
    <property type="protein sequence ID" value="MBU2713772.1"/>
    <property type="molecule type" value="Genomic_DNA"/>
</dbReference>
<comment type="caution">
    <text evidence="1">The sequence shown here is derived from an EMBL/GenBank/DDBJ whole genome shotgun (WGS) entry which is preliminary data.</text>
</comment>
<dbReference type="InterPro" id="IPR014347">
    <property type="entry name" value="Tautomerase/MIF_sf"/>
</dbReference>
<dbReference type="PANTHER" id="PTHR37950">
    <property type="entry name" value="4-HYDROXYPHENYLACETATE CATABOLISM PROTEIN"/>
    <property type="match status" value="1"/>
</dbReference>
<organism evidence="1 2">
    <name type="scientific">Zooshikella harenae</name>
    <dbReference type="NCBI Taxonomy" id="2827238"/>
    <lineage>
        <taxon>Bacteria</taxon>
        <taxon>Pseudomonadati</taxon>
        <taxon>Pseudomonadota</taxon>
        <taxon>Gammaproteobacteria</taxon>
        <taxon>Oceanospirillales</taxon>
        <taxon>Zooshikellaceae</taxon>
        <taxon>Zooshikella</taxon>
    </lineage>
</organism>
<evidence type="ECO:0000313" key="1">
    <source>
        <dbReference type="EMBL" id="MBU2713772.1"/>
    </source>
</evidence>
<name>A0ABS5ZL24_9GAMM</name>
<dbReference type="Gene3D" id="3.30.429.10">
    <property type="entry name" value="Macrophage Migration Inhibitory Factor"/>
    <property type="match status" value="1"/>
</dbReference>
<dbReference type="Pfam" id="PF02962">
    <property type="entry name" value="CHMI"/>
    <property type="match status" value="1"/>
</dbReference>
<dbReference type="SUPFAM" id="SSF55331">
    <property type="entry name" value="Tautomerase/MIF"/>
    <property type="match status" value="1"/>
</dbReference>
<evidence type="ECO:0008006" key="3">
    <source>
        <dbReference type="Google" id="ProtNLM"/>
    </source>
</evidence>
<proteinExistence type="predicted"/>
<dbReference type="Proteomes" id="UP000690515">
    <property type="component" value="Unassembled WGS sequence"/>
</dbReference>